<dbReference type="InterPro" id="IPR011989">
    <property type="entry name" value="ARM-like"/>
</dbReference>
<organism evidence="4 5">
    <name type="scientific">Sphagnum jensenii</name>
    <dbReference type="NCBI Taxonomy" id="128206"/>
    <lineage>
        <taxon>Eukaryota</taxon>
        <taxon>Viridiplantae</taxon>
        <taxon>Streptophyta</taxon>
        <taxon>Embryophyta</taxon>
        <taxon>Bryophyta</taxon>
        <taxon>Sphagnophytina</taxon>
        <taxon>Sphagnopsida</taxon>
        <taxon>Sphagnales</taxon>
        <taxon>Sphagnaceae</taxon>
        <taxon>Sphagnum</taxon>
    </lineage>
</organism>
<reference evidence="4" key="1">
    <citation type="submission" date="2024-02" db="EMBL/GenBank/DDBJ databases">
        <authorList>
            <consortium name="ELIXIR-Norway"/>
            <consortium name="Elixir Norway"/>
        </authorList>
    </citation>
    <scope>NUCLEOTIDE SEQUENCE</scope>
</reference>
<dbReference type="Proteomes" id="UP001497444">
    <property type="component" value="Chromosome 11"/>
</dbReference>
<protein>
    <recommendedName>
        <fullName evidence="3">TORTIFOLIA1/SINE1-2 N-terminal domain-containing protein</fullName>
    </recommendedName>
</protein>
<keyword evidence="2" id="KW-1133">Transmembrane helix</keyword>
<name>A0ABP0VV92_9BRYO</name>
<dbReference type="InterPro" id="IPR033337">
    <property type="entry name" value="TORTIFOLIA1/SINE1-2"/>
</dbReference>
<dbReference type="SUPFAM" id="SSF48371">
    <property type="entry name" value="ARM repeat"/>
    <property type="match status" value="1"/>
</dbReference>
<evidence type="ECO:0000313" key="4">
    <source>
        <dbReference type="EMBL" id="CAK9257726.1"/>
    </source>
</evidence>
<gene>
    <name evidence="4" type="ORF">CSSPJE1EN1_LOCUS3204</name>
</gene>
<evidence type="ECO:0000313" key="5">
    <source>
        <dbReference type="Proteomes" id="UP001497444"/>
    </source>
</evidence>
<feature type="domain" description="TORTIFOLIA1/SINE1-2 N-terminal" evidence="3">
    <location>
        <begin position="18"/>
        <end position="292"/>
    </location>
</feature>
<evidence type="ECO:0000259" key="3">
    <source>
        <dbReference type="Pfam" id="PF24714"/>
    </source>
</evidence>
<feature type="region of interest" description="Disordered" evidence="1">
    <location>
        <begin position="296"/>
        <end position="353"/>
    </location>
</feature>
<keyword evidence="2" id="KW-0472">Membrane</keyword>
<accession>A0ABP0VV92</accession>
<dbReference type="InterPro" id="IPR057600">
    <property type="entry name" value="TORTIFOLIA1/SINE1-2_N"/>
</dbReference>
<dbReference type="Gene3D" id="1.25.10.10">
    <property type="entry name" value="Leucine-rich Repeat Variant"/>
    <property type="match status" value="1"/>
</dbReference>
<dbReference type="InterPro" id="IPR016024">
    <property type="entry name" value="ARM-type_fold"/>
</dbReference>
<feature type="compositionally biased region" description="Low complexity" evidence="1">
    <location>
        <begin position="322"/>
        <end position="339"/>
    </location>
</feature>
<sequence length="965" mass="104326">MKEEGGMQYMSPLVKQDLAKLEKDGESRRIAMDSLKHCVENLEPASVPRFLAQVSESKETGGSRSYAISLYEEVARVHGKLIIPQLPRVMATVTRSLSASGSSPQLHQACAKVVSALVRYSIDSNTSVTEAEEVVREVAQPLVEAIAGKLEPVAAGAATCVQSLVESEKWKHASAGLVSEVCQRTTAALGDKATRTVAHMQLACSLAVMNPSALSVYGPELLHAGEEILRANSTSWKHRKCAAKMLQAVVSVVDKDKLALELNSTIEVLESFRLDKMPHVRTAVWEALQTAKMATAADDDQNKDVDEPLGTAPKLTPRRRSLWGSHSSLSPSTTGSEPSLKVSSPSRTGKGIDARMRRTPLFPARGQAHMQKSVALTSFSMEDDCDSYIHNSDAKENVPSQNSEMHSDAVWGGKSPLVGSFNTSLHLPSDEVEMDFQQQGEMGGKKDLESLLWISQDVVEGGVALSESPLESTIMGQSGQVGGDTSAEDEVMIAGKDAFVRSELEEGNPGNCENFLQGSLRETRVPELDTGLASQSPESMVLSVCVQSASDSCHSKPSNYIISGGSELCSMNGSIQDCASNVKDFESGVVNRRKLLRRHSSLQGGAETNLKASYGKEGPSCTPSIQFPCASKDTQDGFSTLKPRLLITTEDFQPFATPRKLVRSLQSDLGSPLSDSNVIDQDSQPQEGVRGWIGRLSGDADMDLETSSNEGWSVMDNPIASEENCSEVEIERRQASIHKAFNSSGKLSFVEGSSPQAVSPMPAVPCKTYSLDSGLDYARQQKHEPGSCKGDDIGTNRLTPKSLRRFREKIAADQHTCASCTELRNSVVGMGVVRNSDDIISNVTTMAVPRSKEDEQGVGECCSTFDRASAASVMGLVTKFDKGSREQEGVSTLINLTETEKEDWWNERLHQSPIVGSARKHIMRKLSHYSEIFLSGCLVLILALLVAMVVARTLGTPADYYPVPT</sequence>
<dbReference type="EMBL" id="OZ020106">
    <property type="protein sequence ID" value="CAK9257726.1"/>
    <property type="molecule type" value="Genomic_DNA"/>
</dbReference>
<feature type="transmembrane region" description="Helical" evidence="2">
    <location>
        <begin position="932"/>
        <end position="951"/>
    </location>
</feature>
<evidence type="ECO:0000256" key="1">
    <source>
        <dbReference type="SAM" id="MobiDB-lite"/>
    </source>
</evidence>
<keyword evidence="2" id="KW-0812">Transmembrane</keyword>
<dbReference type="Pfam" id="PF24714">
    <property type="entry name" value="TOR1L1_N"/>
    <property type="match status" value="1"/>
</dbReference>
<proteinExistence type="predicted"/>
<dbReference type="PANTHER" id="PTHR31355:SF4">
    <property type="entry name" value="TOG DOMAIN-CONTAINING PROTEIN"/>
    <property type="match status" value="1"/>
</dbReference>
<dbReference type="PANTHER" id="PTHR31355">
    <property type="entry name" value="MICROTUBULE-ASSOCIATED PROTEIN TORTIFOLIA1"/>
    <property type="match status" value="1"/>
</dbReference>
<keyword evidence="5" id="KW-1185">Reference proteome</keyword>
<evidence type="ECO:0000256" key="2">
    <source>
        <dbReference type="SAM" id="Phobius"/>
    </source>
</evidence>